<keyword evidence="5" id="KW-1185">Reference proteome</keyword>
<sequence>MFSKAVLPVLGAIAGTVVANPIQRAVAQAAAEAAANAPKIVFSPASPTASNGKMASNHHDLSLRQEDSFYWAHDGEELLANMTVTAKPTYRLLNEHNFADLVSSVDCSDAKQIKVQFSDADTVADAKQAWAWVAESDANTLIYVVDAPGCGGEYGRQPYHVGAVTYDDAAGVASFAVQAAGQWSDFVEDATVNIGGDVEAQKLSRRLSYSKKAKISLEHTFNKHFYDADIGPAHLSVDCSDCGTHGSLETDITVSTKNGFSASAVTADNVNVRLAVAVTASAAIHTSHLSQSIEVIKFPLAEFKVADVVTITPEITLNIVISVSDISGSITSVVGAELDFANGQSIAIGKGSTGLDAQFKRIGPTFSGKVDATARINPLLTFDLSGKILGKHVTGGLGLAAPYLAFAIGADVHEPSACSNTNSVHFSLDVGVELDSFYGFGKPGDEPHKKAIYQKDHPLIKECIAL</sequence>
<feature type="chain" id="PRO_5022224214" evidence="1">
    <location>
        <begin position="20"/>
        <end position="466"/>
    </location>
</feature>
<feature type="signal peptide" evidence="1">
    <location>
        <begin position="1"/>
        <end position="19"/>
    </location>
</feature>
<dbReference type="OrthoDB" id="160645at2759"/>
<evidence type="ECO:0000313" key="5">
    <source>
        <dbReference type="Proteomes" id="UP000315783"/>
    </source>
</evidence>
<protein>
    <submittedName>
        <fullName evidence="4">Uncharacterized protein</fullName>
    </submittedName>
</protein>
<evidence type="ECO:0000313" key="4">
    <source>
        <dbReference type="EMBL" id="TQV91027.1"/>
    </source>
</evidence>
<gene>
    <name evidence="4" type="ORF">IF1G_10262</name>
</gene>
<reference evidence="4 5" key="1">
    <citation type="journal article" date="2019" name="Appl. Microbiol. Biotechnol.">
        <title>Genome sequence of Isaria javanica and comparative genome analysis insights into family S53 peptidase evolution in fungal entomopathogens.</title>
        <authorList>
            <person name="Lin R."/>
            <person name="Zhang X."/>
            <person name="Xin B."/>
            <person name="Zou M."/>
            <person name="Gao Y."/>
            <person name="Qin F."/>
            <person name="Hu Q."/>
            <person name="Xie B."/>
            <person name="Cheng X."/>
        </authorList>
    </citation>
    <scope>NUCLEOTIDE SEQUENCE [LARGE SCALE GENOMIC DNA]</scope>
    <source>
        <strain evidence="4 5">IJ1G</strain>
    </source>
</reference>
<comment type="caution">
    <text evidence="4">The sequence shown here is derived from an EMBL/GenBank/DDBJ whole genome shotgun (WGS) entry which is preliminary data.</text>
</comment>
<dbReference type="AlphaFoldDB" id="A0A545VM38"/>
<accession>A0A545VM38</accession>
<dbReference type="Pfam" id="PF22974">
    <property type="entry name" value="DUF7029"/>
    <property type="match status" value="1"/>
</dbReference>
<proteinExistence type="predicted"/>
<dbReference type="EMBL" id="SPUK01000021">
    <property type="protein sequence ID" value="TQV91027.1"/>
    <property type="molecule type" value="Genomic_DNA"/>
</dbReference>
<dbReference type="InterPro" id="IPR054293">
    <property type="entry name" value="DUF7029"/>
</dbReference>
<evidence type="ECO:0000256" key="1">
    <source>
        <dbReference type="SAM" id="SignalP"/>
    </source>
</evidence>
<dbReference type="InterPro" id="IPR055647">
    <property type="entry name" value="DUF7223"/>
</dbReference>
<evidence type="ECO:0000259" key="2">
    <source>
        <dbReference type="Pfam" id="PF22974"/>
    </source>
</evidence>
<dbReference type="Pfam" id="PF23865">
    <property type="entry name" value="DUF7223"/>
    <property type="match status" value="1"/>
</dbReference>
<feature type="domain" description="DUF7223" evidence="3">
    <location>
        <begin position="215"/>
        <end position="465"/>
    </location>
</feature>
<dbReference type="STRING" id="43265.A0A545VM38"/>
<organism evidence="4 5">
    <name type="scientific">Cordyceps javanica</name>
    <dbReference type="NCBI Taxonomy" id="43265"/>
    <lineage>
        <taxon>Eukaryota</taxon>
        <taxon>Fungi</taxon>
        <taxon>Dikarya</taxon>
        <taxon>Ascomycota</taxon>
        <taxon>Pezizomycotina</taxon>
        <taxon>Sordariomycetes</taxon>
        <taxon>Hypocreomycetidae</taxon>
        <taxon>Hypocreales</taxon>
        <taxon>Cordycipitaceae</taxon>
        <taxon>Cordyceps</taxon>
    </lineage>
</organism>
<keyword evidence="1" id="KW-0732">Signal</keyword>
<name>A0A545VM38_9HYPO</name>
<feature type="domain" description="DUF7029" evidence="2">
    <location>
        <begin position="86"/>
        <end position="190"/>
    </location>
</feature>
<dbReference type="Proteomes" id="UP000315783">
    <property type="component" value="Unassembled WGS sequence"/>
</dbReference>
<evidence type="ECO:0000259" key="3">
    <source>
        <dbReference type="Pfam" id="PF23865"/>
    </source>
</evidence>